<proteinExistence type="predicted"/>
<organism evidence="2 3">
    <name type="scientific">Lithospermum erythrorhizon</name>
    <name type="common">Purple gromwell</name>
    <name type="synonym">Lithospermum officinale var. erythrorhizon</name>
    <dbReference type="NCBI Taxonomy" id="34254"/>
    <lineage>
        <taxon>Eukaryota</taxon>
        <taxon>Viridiplantae</taxon>
        <taxon>Streptophyta</taxon>
        <taxon>Embryophyta</taxon>
        <taxon>Tracheophyta</taxon>
        <taxon>Spermatophyta</taxon>
        <taxon>Magnoliopsida</taxon>
        <taxon>eudicotyledons</taxon>
        <taxon>Gunneridae</taxon>
        <taxon>Pentapetalae</taxon>
        <taxon>asterids</taxon>
        <taxon>lamiids</taxon>
        <taxon>Boraginales</taxon>
        <taxon>Boraginaceae</taxon>
        <taxon>Boraginoideae</taxon>
        <taxon>Lithospermeae</taxon>
        <taxon>Lithospermum</taxon>
    </lineage>
</organism>
<dbReference type="GO" id="GO:0003676">
    <property type="term" value="F:nucleic acid binding"/>
    <property type="evidence" value="ECO:0007669"/>
    <property type="project" value="InterPro"/>
</dbReference>
<accession>A0AAV3RKR6</accession>
<sequence length="94" mass="10917">MYFDDMLPYSFTLSQTCSNNVAKYQALILELEVATELDIPQLEIYRGSQLVINQLMGEYEVRKPDLIPYHGYDSKLVQSMDNVSIKHVPRKMNN</sequence>
<name>A0AAV3RKR6_LITER</name>
<dbReference type="PANTHER" id="PTHR48475:SF1">
    <property type="entry name" value="RNASE H TYPE-1 DOMAIN-CONTAINING PROTEIN"/>
    <property type="match status" value="1"/>
</dbReference>
<gene>
    <name evidence="2" type="ORF">LIER_29790</name>
</gene>
<dbReference type="SUPFAM" id="SSF53098">
    <property type="entry name" value="Ribonuclease H-like"/>
    <property type="match status" value="1"/>
</dbReference>
<dbReference type="InterPro" id="IPR012337">
    <property type="entry name" value="RNaseH-like_sf"/>
</dbReference>
<comment type="caution">
    <text evidence="2">The sequence shown here is derived from an EMBL/GenBank/DDBJ whole genome shotgun (WGS) entry which is preliminary data.</text>
</comment>
<evidence type="ECO:0000313" key="3">
    <source>
        <dbReference type="Proteomes" id="UP001454036"/>
    </source>
</evidence>
<keyword evidence="3" id="KW-1185">Reference proteome</keyword>
<dbReference type="Gene3D" id="3.30.420.10">
    <property type="entry name" value="Ribonuclease H-like superfamily/Ribonuclease H"/>
    <property type="match status" value="1"/>
</dbReference>
<dbReference type="AlphaFoldDB" id="A0AAV3RKR6"/>
<dbReference type="PANTHER" id="PTHR48475">
    <property type="entry name" value="RIBONUCLEASE H"/>
    <property type="match status" value="1"/>
</dbReference>
<reference evidence="2 3" key="1">
    <citation type="submission" date="2024-01" db="EMBL/GenBank/DDBJ databases">
        <title>The complete chloroplast genome sequence of Lithospermum erythrorhizon: insights into the phylogenetic relationship among Boraginaceae species and the maternal lineages of purple gromwells.</title>
        <authorList>
            <person name="Okada T."/>
            <person name="Watanabe K."/>
        </authorList>
    </citation>
    <scope>NUCLEOTIDE SEQUENCE [LARGE SCALE GENOMIC DNA]</scope>
</reference>
<dbReference type="EMBL" id="BAABME010010382">
    <property type="protein sequence ID" value="GAA0178109.1"/>
    <property type="molecule type" value="Genomic_DNA"/>
</dbReference>
<dbReference type="Pfam" id="PF13456">
    <property type="entry name" value="RVT_3"/>
    <property type="match status" value="1"/>
</dbReference>
<evidence type="ECO:0000313" key="2">
    <source>
        <dbReference type="EMBL" id="GAA0178109.1"/>
    </source>
</evidence>
<dbReference type="InterPro" id="IPR036397">
    <property type="entry name" value="RNaseH_sf"/>
</dbReference>
<dbReference type="Proteomes" id="UP001454036">
    <property type="component" value="Unassembled WGS sequence"/>
</dbReference>
<protein>
    <recommendedName>
        <fullName evidence="1">RNase H type-1 domain-containing protein</fullName>
    </recommendedName>
</protein>
<evidence type="ECO:0000259" key="1">
    <source>
        <dbReference type="Pfam" id="PF13456"/>
    </source>
</evidence>
<dbReference type="InterPro" id="IPR002156">
    <property type="entry name" value="RNaseH_domain"/>
</dbReference>
<dbReference type="GO" id="GO:0004523">
    <property type="term" value="F:RNA-DNA hybrid ribonuclease activity"/>
    <property type="evidence" value="ECO:0007669"/>
    <property type="project" value="InterPro"/>
</dbReference>
<feature type="domain" description="RNase H type-1" evidence="1">
    <location>
        <begin position="13"/>
        <end position="93"/>
    </location>
</feature>